<gene>
    <name evidence="6" type="ORF">ACFQ33_12830</name>
</gene>
<dbReference type="SUPFAM" id="SSF51206">
    <property type="entry name" value="cAMP-binding domain-like"/>
    <property type="match status" value="1"/>
</dbReference>
<dbReference type="PROSITE" id="PS51063">
    <property type="entry name" value="HTH_CRP_2"/>
    <property type="match status" value="1"/>
</dbReference>
<evidence type="ECO:0000313" key="7">
    <source>
        <dbReference type="Proteomes" id="UP001597173"/>
    </source>
</evidence>
<feature type="domain" description="Cyclic nucleotide-binding" evidence="4">
    <location>
        <begin position="20"/>
        <end position="122"/>
    </location>
</feature>
<accession>A0ABW3YXW9</accession>
<organism evidence="6 7">
    <name type="scientific">Mycoplana ramosa</name>
    <name type="common">Mycoplana bullata</name>
    <dbReference type="NCBI Taxonomy" id="40837"/>
    <lineage>
        <taxon>Bacteria</taxon>
        <taxon>Pseudomonadati</taxon>
        <taxon>Pseudomonadota</taxon>
        <taxon>Alphaproteobacteria</taxon>
        <taxon>Hyphomicrobiales</taxon>
        <taxon>Rhizobiaceae</taxon>
        <taxon>Mycoplana</taxon>
    </lineage>
</organism>
<dbReference type="PANTHER" id="PTHR24567">
    <property type="entry name" value="CRP FAMILY TRANSCRIPTIONAL REGULATORY PROTEIN"/>
    <property type="match status" value="1"/>
</dbReference>
<reference evidence="7" key="1">
    <citation type="journal article" date="2019" name="Int. J. Syst. Evol. Microbiol.">
        <title>The Global Catalogue of Microorganisms (GCM) 10K type strain sequencing project: providing services to taxonomists for standard genome sequencing and annotation.</title>
        <authorList>
            <consortium name="The Broad Institute Genomics Platform"/>
            <consortium name="The Broad Institute Genome Sequencing Center for Infectious Disease"/>
            <person name="Wu L."/>
            <person name="Ma J."/>
        </authorList>
    </citation>
    <scope>NUCLEOTIDE SEQUENCE [LARGE SCALE GENOMIC DNA]</scope>
    <source>
        <strain evidence="7">CCUG 55609</strain>
    </source>
</reference>
<evidence type="ECO:0000259" key="4">
    <source>
        <dbReference type="PROSITE" id="PS50042"/>
    </source>
</evidence>
<dbReference type="Pfam" id="PF13545">
    <property type="entry name" value="HTH_Crp_2"/>
    <property type="match status" value="1"/>
</dbReference>
<proteinExistence type="predicted"/>
<dbReference type="InterPro" id="IPR050397">
    <property type="entry name" value="Env_Response_Regulators"/>
</dbReference>
<evidence type="ECO:0000259" key="5">
    <source>
        <dbReference type="PROSITE" id="PS51063"/>
    </source>
</evidence>
<dbReference type="Pfam" id="PF00027">
    <property type="entry name" value="cNMP_binding"/>
    <property type="match status" value="1"/>
</dbReference>
<dbReference type="PANTHER" id="PTHR24567:SF74">
    <property type="entry name" value="HTH-TYPE TRANSCRIPTIONAL REGULATOR ARCR"/>
    <property type="match status" value="1"/>
</dbReference>
<dbReference type="InterPro" id="IPR000595">
    <property type="entry name" value="cNMP-bd_dom"/>
</dbReference>
<evidence type="ECO:0000256" key="3">
    <source>
        <dbReference type="ARBA" id="ARBA00023163"/>
    </source>
</evidence>
<dbReference type="InterPro" id="IPR018490">
    <property type="entry name" value="cNMP-bd_dom_sf"/>
</dbReference>
<sequence>MNRIMRPSAWERETLMGLPLLSRLELDTLSAMLEIATVRTIGPRQVLFREGDLADTLYCVLSGYVRSFHLSPLGREVDLLVHEPGDLIGASACLHGHAYCASAQATDSVKIVQFSLQRVRELAARKPDLALALAAGLSGQFAGSLSTLADDRLHTAPQRVAHYLKKQCPQGSRNVSFRLPYQKNLLAGKLGLAPEALSRAFSHLKRYGVSVRGRLVQVNDPEALQSV</sequence>
<protein>
    <submittedName>
        <fullName evidence="6">Crp/Fnr family transcriptional regulator</fullName>
    </submittedName>
</protein>
<dbReference type="InterPro" id="IPR036388">
    <property type="entry name" value="WH-like_DNA-bd_sf"/>
</dbReference>
<keyword evidence="3" id="KW-0804">Transcription</keyword>
<dbReference type="EMBL" id="JBHTNF010000007">
    <property type="protein sequence ID" value="MFD1328775.1"/>
    <property type="molecule type" value="Genomic_DNA"/>
</dbReference>
<dbReference type="Gene3D" id="2.60.120.10">
    <property type="entry name" value="Jelly Rolls"/>
    <property type="match status" value="1"/>
</dbReference>
<keyword evidence="7" id="KW-1185">Reference proteome</keyword>
<dbReference type="RefSeq" id="WP_374839372.1">
    <property type="nucleotide sequence ID" value="NZ_JBHEEW010000009.1"/>
</dbReference>
<dbReference type="PROSITE" id="PS50042">
    <property type="entry name" value="CNMP_BINDING_3"/>
    <property type="match status" value="1"/>
</dbReference>
<dbReference type="SUPFAM" id="SSF46785">
    <property type="entry name" value="Winged helix' DNA-binding domain"/>
    <property type="match status" value="1"/>
</dbReference>
<dbReference type="CDD" id="cd00038">
    <property type="entry name" value="CAP_ED"/>
    <property type="match status" value="1"/>
</dbReference>
<keyword evidence="2" id="KW-0238">DNA-binding</keyword>
<dbReference type="Gene3D" id="1.10.10.10">
    <property type="entry name" value="Winged helix-like DNA-binding domain superfamily/Winged helix DNA-binding domain"/>
    <property type="match status" value="1"/>
</dbReference>
<keyword evidence="1" id="KW-0805">Transcription regulation</keyword>
<comment type="caution">
    <text evidence="6">The sequence shown here is derived from an EMBL/GenBank/DDBJ whole genome shotgun (WGS) entry which is preliminary data.</text>
</comment>
<feature type="domain" description="HTH crp-type" evidence="5">
    <location>
        <begin position="154"/>
        <end position="222"/>
    </location>
</feature>
<evidence type="ECO:0000256" key="2">
    <source>
        <dbReference type="ARBA" id="ARBA00023125"/>
    </source>
</evidence>
<dbReference type="SMART" id="SM00100">
    <property type="entry name" value="cNMP"/>
    <property type="match status" value="1"/>
</dbReference>
<dbReference type="InterPro" id="IPR036390">
    <property type="entry name" value="WH_DNA-bd_sf"/>
</dbReference>
<dbReference type="InterPro" id="IPR012318">
    <property type="entry name" value="HTH_CRP"/>
</dbReference>
<dbReference type="InterPro" id="IPR014710">
    <property type="entry name" value="RmlC-like_jellyroll"/>
</dbReference>
<evidence type="ECO:0000313" key="6">
    <source>
        <dbReference type="EMBL" id="MFD1328775.1"/>
    </source>
</evidence>
<dbReference type="Proteomes" id="UP001597173">
    <property type="component" value="Unassembled WGS sequence"/>
</dbReference>
<evidence type="ECO:0000256" key="1">
    <source>
        <dbReference type="ARBA" id="ARBA00023015"/>
    </source>
</evidence>
<dbReference type="SMART" id="SM00419">
    <property type="entry name" value="HTH_CRP"/>
    <property type="match status" value="1"/>
</dbReference>
<name>A0ABW3YXW9_MYCRA</name>